<proteinExistence type="predicted"/>
<dbReference type="PANTHER" id="PTHR47219">
    <property type="entry name" value="RAB GTPASE-ACTIVATING PROTEIN 1-LIKE"/>
    <property type="match status" value="1"/>
</dbReference>
<dbReference type="InterPro" id="IPR035969">
    <property type="entry name" value="Rab-GAP_TBC_sf"/>
</dbReference>
<evidence type="ECO:0000256" key="1">
    <source>
        <dbReference type="SAM" id="MobiDB-lite"/>
    </source>
</evidence>
<sequence length="762" mass="78328">MASAAHRWGDDERVCAMAEGVHTWMNVVRSDEVKAAVALVASSDDKIEEFAQHLKPGDLRVLEADLTRTFDAFEADFPGCNSDENHDMLRRVLLCALHNVGCGYCQGFNFVTGAVLLGAGPELEPTFDALNIAASKRDALVARYRPALALCVVQRLLNMHGFAAIYDTRVYRVGSRRPRIRGLSDLTSGAGELPPGAAAPAGPVAGAAVLAADTDAGATARASRFAQRGNASLPAMALGSRGTSMCESLDGSESTEGVDISPLQVMSSLFANMLQLHAPLVAEHLSDSGVSPDLLAVRWFTTCFARALPVRGTLMAVDAVLAGVPNVLLRLGAGVLLALKDSVLRMTQDQLMTELPALVSAVDIGAAWQAALRLPASLIQGEESGRAAPWEAVMFRHHELKGKLEKAGGGGWVTLPKAPAAAAKPATASTAATAATAAAPGAGAGASAGPGRASAPATPGNAAVASSSSSSATAPLSAGKLLRRDMLAAATPDRPPPDPIPAFRSADLAVIVAALRTQGSRRAERLPGLAPSTFLASAAHRPSRGLVMDALLAMHAGTMPPLDRLRLAPGGSRSARGGGWQGFASAPAITVGGGGGGGADSGGGGGGGAGSGGGGFGPEQRAGAIGDDADVDGSFLSLDERLAAATRAGCEPWALEAVDPRGWGVEAARDGNWRRWAEVSLAGVQVDGGVGFYYIRVRVPEAVYESVTRHRFSEFDALLRRLRSEDVLSLSAAVEAEAALREAREGRVGDARTGSIDSRDGP</sequence>
<feature type="region of interest" description="Disordered" evidence="1">
    <location>
        <begin position="594"/>
        <end position="624"/>
    </location>
</feature>
<dbReference type="EMBL" id="VLTN01000001">
    <property type="protein sequence ID" value="KAA0157459.1"/>
    <property type="molecule type" value="Genomic_DNA"/>
</dbReference>
<reference evidence="3 4" key="1">
    <citation type="submission" date="2019-07" db="EMBL/GenBank/DDBJ databases">
        <title>Genomes of Cafeteria roenbergensis.</title>
        <authorList>
            <person name="Fischer M.G."/>
            <person name="Hackl T."/>
            <person name="Roman M."/>
        </authorList>
    </citation>
    <scope>NUCLEOTIDE SEQUENCE [LARGE SCALE GENOMIC DNA]</scope>
    <source>
        <strain evidence="3 4">BVI</strain>
    </source>
</reference>
<dbReference type="Pfam" id="PF00566">
    <property type="entry name" value="RabGAP-TBC"/>
    <property type="match status" value="2"/>
</dbReference>
<dbReference type="GO" id="GO:0005096">
    <property type="term" value="F:GTPase activator activity"/>
    <property type="evidence" value="ECO:0007669"/>
    <property type="project" value="TreeGrafter"/>
</dbReference>
<evidence type="ECO:0000313" key="4">
    <source>
        <dbReference type="Proteomes" id="UP000323011"/>
    </source>
</evidence>
<dbReference type="Gene3D" id="1.10.472.80">
    <property type="entry name" value="Ypt/Rab-GAP domain of gyp1p, domain 3"/>
    <property type="match status" value="1"/>
</dbReference>
<feature type="region of interest" description="Disordered" evidence="1">
    <location>
        <begin position="440"/>
        <end position="476"/>
    </location>
</feature>
<dbReference type="PROSITE" id="PS50086">
    <property type="entry name" value="TBC_RABGAP"/>
    <property type="match status" value="1"/>
</dbReference>
<dbReference type="Gene3D" id="1.10.8.270">
    <property type="entry name" value="putative rabgap domain of human tbc1 domain family member 14 like domains"/>
    <property type="match status" value="1"/>
</dbReference>
<name>A0A5A8CXN9_CAFRO</name>
<feature type="compositionally biased region" description="Gly residues" evidence="1">
    <location>
        <begin position="594"/>
        <end position="617"/>
    </location>
</feature>
<dbReference type="SMART" id="SM00164">
    <property type="entry name" value="TBC"/>
    <property type="match status" value="1"/>
</dbReference>
<dbReference type="InterPro" id="IPR050302">
    <property type="entry name" value="Rab_GAP_TBC_domain"/>
</dbReference>
<evidence type="ECO:0000313" key="3">
    <source>
        <dbReference type="EMBL" id="KAA0157459.1"/>
    </source>
</evidence>
<dbReference type="PANTHER" id="PTHR47219:SF9">
    <property type="entry name" value="GTPASE ACTIVATING PROTEIN AND CENTROSOME-ASSOCIATED, ISOFORM B"/>
    <property type="match status" value="1"/>
</dbReference>
<dbReference type="SUPFAM" id="SSF47923">
    <property type="entry name" value="Ypt/Rab-GAP domain of gyp1p"/>
    <property type="match status" value="2"/>
</dbReference>
<organism evidence="3 4">
    <name type="scientific">Cafeteria roenbergensis</name>
    <name type="common">Marine flagellate</name>
    <dbReference type="NCBI Taxonomy" id="33653"/>
    <lineage>
        <taxon>Eukaryota</taxon>
        <taxon>Sar</taxon>
        <taxon>Stramenopiles</taxon>
        <taxon>Bigyra</taxon>
        <taxon>Opalozoa</taxon>
        <taxon>Bicosoecida</taxon>
        <taxon>Cafeteriaceae</taxon>
        <taxon>Cafeteria</taxon>
    </lineage>
</organism>
<dbReference type="AlphaFoldDB" id="A0A5A8CXN9"/>
<dbReference type="Proteomes" id="UP000323011">
    <property type="component" value="Unassembled WGS sequence"/>
</dbReference>
<feature type="domain" description="Rab-GAP TBC" evidence="2">
    <location>
        <begin position="1"/>
        <end position="324"/>
    </location>
</feature>
<feature type="compositionally biased region" description="Low complexity" evidence="1">
    <location>
        <begin position="449"/>
        <end position="476"/>
    </location>
</feature>
<gene>
    <name evidence="3" type="ORF">FNF29_00035</name>
</gene>
<accession>A0A5A8CXN9</accession>
<comment type="caution">
    <text evidence="3">The sequence shown here is derived from an EMBL/GenBank/DDBJ whole genome shotgun (WGS) entry which is preliminary data.</text>
</comment>
<keyword evidence="4" id="KW-1185">Reference proteome</keyword>
<evidence type="ECO:0000259" key="2">
    <source>
        <dbReference type="PROSITE" id="PS50086"/>
    </source>
</evidence>
<dbReference type="InterPro" id="IPR000195">
    <property type="entry name" value="Rab-GAP-TBC_dom"/>
</dbReference>
<protein>
    <recommendedName>
        <fullName evidence="2">Rab-GAP TBC domain-containing protein</fullName>
    </recommendedName>
</protein>
<dbReference type="GO" id="GO:0031267">
    <property type="term" value="F:small GTPase binding"/>
    <property type="evidence" value="ECO:0007669"/>
    <property type="project" value="TreeGrafter"/>
</dbReference>